<dbReference type="AlphaFoldDB" id="A0AAE0CW67"/>
<proteinExistence type="inferred from homology"/>
<dbReference type="NCBIfam" id="TIGR00756">
    <property type="entry name" value="PPR"/>
    <property type="match status" value="1"/>
</dbReference>
<organism evidence="5 6">
    <name type="scientific">Dipteronia dyeriana</name>
    <dbReference type="NCBI Taxonomy" id="168575"/>
    <lineage>
        <taxon>Eukaryota</taxon>
        <taxon>Viridiplantae</taxon>
        <taxon>Streptophyta</taxon>
        <taxon>Embryophyta</taxon>
        <taxon>Tracheophyta</taxon>
        <taxon>Spermatophyta</taxon>
        <taxon>Magnoliopsida</taxon>
        <taxon>eudicotyledons</taxon>
        <taxon>Gunneridae</taxon>
        <taxon>Pentapetalae</taxon>
        <taxon>rosids</taxon>
        <taxon>malvids</taxon>
        <taxon>Sapindales</taxon>
        <taxon>Sapindaceae</taxon>
        <taxon>Hippocastanoideae</taxon>
        <taxon>Acereae</taxon>
        <taxon>Dipteronia</taxon>
    </lineage>
</organism>
<feature type="repeat" description="PPR" evidence="3">
    <location>
        <begin position="188"/>
        <end position="222"/>
    </location>
</feature>
<dbReference type="Proteomes" id="UP001280121">
    <property type="component" value="Unassembled WGS sequence"/>
</dbReference>
<evidence type="ECO:0000259" key="4">
    <source>
        <dbReference type="PROSITE" id="PS50828"/>
    </source>
</evidence>
<name>A0AAE0CW67_9ROSI</name>
<dbReference type="Gene3D" id="3.30.1370.110">
    <property type="match status" value="1"/>
</dbReference>
<dbReference type="Pfam" id="PF01535">
    <property type="entry name" value="PPR"/>
    <property type="match status" value="3"/>
</dbReference>
<dbReference type="PANTHER" id="PTHR47447:SF15">
    <property type="entry name" value="OS02G0120000 PROTEIN"/>
    <property type="match status" value="1"/>
</dbReference>
<evidence type="ECO:0000313" key="5">
    <source>
        <dbReference type="EMBL" id="KAK2665649.1"/>
    </source>
</evidence>
<dbReference type="Gene3D" id="1.25.40.10">
    <property type="entry name" value="Tetratricopeptide repeat domain"/>
    <property type="match status" value="2"/>
</dbReference>
<dbReference type="PROSITE" id="PS50828">
    <property type="entry name" value="SMR"/>
    <property type="match status" value="1"/>
</dbReference>
<evidence type="ECO:0000313" key="6">
    <source>
        <dbReference type="Proteomes" id="UP001280121"/>
    </source>
</evidence>
<feature type="domain" description="Smr" evidence="4">
    <location>
        <begin position="361"/>
        <end position="445"/>
    </location>
</feature>
<comment type="similarity">
    <text evidence="1">Belongs to the PPR family. P subfamily.</text>
</comment>
<dbReference type="PANTHER" id="PTHR47447">
    <property type="entry name" value="OS03G0856100 PROTEIN"/>
    <property type="match status" value="1"/>
</dbReference>
<dbReference type="SUPFAM" id="SSF160443">
    <property type="entry name" value="SMR domain-like"/>
    <property type="match status" value="1"/>
</dbReference>
<dbReference type="InterPro" id="IPR002885">
    <property type="entry name" value="PPR_rpt"/>
</dbReference>
<dbReference type="InterPro" id="IPR011990">
    <property type="entry name" value="TPR-like_helical_dom_sf"/>
</dbReference>
<dbReference type="PROSITE" id="PS51375">
    <property type="entry name" value="PPR"/>
    <property type="match status" value="1"/>
</dbReference>
<evidence type="ECO:0000256" key="2">
    <source>
        <dbReference type="ARBA" id="ARBA00022737"/>
    </source>
</evidence>
<gene>
    <name evidence="5" type="ORF">Ddye_004223</name>
</gene>
<protein>
    <recommendedName>
        <fullName evidence="4">Smr domain-containing protein</fullName>
    </recommendedName>
</protein>
<evidence type="ECO:0000256" key="1">
    <source>
        <dbReference type="ARBA" id="ARBA00007626"/>
    </source>
</evidence>
<keyword evidence="6" id="KW-1185">Reference proteome</keyword>
<accession>A0AAE0CW67</accession>
<comment type="caution">
    <text evidence="5">The sequence shown here is derived from an EMBL/GenBank/DDBJ whole genome shotgun (WGS) entry which is preliminary data.</text>
</comment>
<dbReference type="InterPro" id="IPR002625">
    <property type="entry name" value="Smr_dom"/>
</dbReference>
<evidence type="ECO:0000256" key="3">
    <source>
        <dbReference type="PROSITE-ProRule" id="PRU00708"/>
    </source>
</evidence>
<keyword evidence="2" id="KW-0677">Repeat</keyword>
<dbReference type="InterPro" id="IPR036063">
    <property type="entry name" value="Smr_dom_sf"/>
</dbReference>
<dbReference type="SMART" id="SM00463">
    <property type="entry name" value="SMR"/>
    <property type="match status" value="1"/>
</dbReference>
<sequence length="453" mass="51198">MIVSLHDCTPPPWTHRIRRLQHQDPPPSSCQIPSASLTKQGERFLFSLAVTRDPKSTSRLISKFVSSSTQHMSLNTLSHLLSPHTTHPHLSSLALPLYSRISKESWFQWNPKLVAELVALLDKRGRHEEAEALIFETFSKLESRERELVLFYGNLMDAFCKHNSKRGFDDVFYRLSEFMSSSSSVYVKRQAYKSIVSGLCEMGRPEEAEKLMEEMIVQGFEPSSFEFRSVVFGYGRLGFFEDMERCVDKMESEEVVDTVCSNMVLSCYGDHNEVSRMVLWLKKMTGSGIPFSIRTYNSVLNSCSSIMSLLRDTNSDGFPVSIGGLKESLSGDDELVVVEELVEESSVLDEALEWGSGEAKLDLHGMHLGSAYLVMLQWMEEMRCRFSDGKSPIPTEITVVCGSGKHSSVRGESPVKAMVKKMMIRTQSPLRIDRKNTGCFVAKGHVVRDWLSR</sequence>
<dbReference type="EMBL" id="JANJYI010000001">
    <property type="protein sequence ID" value="KAK2665649.1"/>
    <property type="molecule type" value="Genomic_DNA"/>
</dbReference>
<reference evidence="5" key="1">
    <citation type="journal article" date="2023" name="Plant J.">
        <title>Genome sequences and population genomics provide insights into the demographic history, inbreeding, and mutation load of two 'living fossil' tree species of Dipteronia.</title>
        <authorList>
            <person name="Feng Y."/>
            <person name="Comes H.P."/>
            <person name="Chen J."/>
            <person name="Zhu S."/>
            <person name="Lu R."/>
            <person name="Zhang X."/>
            <person name="Li P."/>
            <person name="Qiu J."/>
            <person name="Olsen K.M."/>
            <person name="Qiu Y."/>
        </authorList>
    </citation>
    <scope>NUCLEOTIDE SEQUENCE</scope>
    <source>
        <strain evidence="5">KIB01</strain>
    </source>
</reference>